<gene>
    <name evidence="3" type="ORF">B7H23_00680</name>
</gene>
<reference evidence="4" key="1">
    <citation type="journal article" date="2017" name="Int. J. Syst. Evol. Microbiol.">
        <title>Notoacmeibacter marinus gen. nov., sp. nov., isolated from the gut of a limpet and proposal of Notoacmeibacteraceae fam. nov. in the order Rhizobiales of the class Alphaproteobacteria.</title>
        <authorList>
            <person name="Huang Z."/>
            <person name="Guo F."/>
            <person name="Lai Q."/>
        </authorList>
    </citation>
    <scope>NUCLEOTIDE SEQUENCE [LARGE SCALE GENOMIC DNA]</scope>
    <source>
        <strain evidence="4">XMTR2A4</strain>
    </source>
</reference>
<dbReference type="PANTHER" id="PTHR33376">
    <property type="match status" value="1"/>
</dbReference>
<dbReference type="AlphaFoldDB" id="A0A231UZZ3"/>
<dbReference type="InterPro" id="IPR018389">
    <property type="entry name" value="DctP_fam"/>
</dbReference>
<comment type="caution">
    <text evidence="3">The sequence shown here is derived from an EMBL/GenBank/DDBJ whole genome shotgun (WGS) entry which is preliminary data.</text>
</comment>
<dbReference type="CDD" id="cd13665">
    <property type="entry name" value="PBP2_TRAP_Dctp3_4"/>
    <property type="match status" value="1"/>
</dbReference>
<dbReference type="InterPro" id="IPR038404">
    <property type="entry name" value="TRAP_DctP_sf"/>
</dbReference>
<accession>A0A231UZZ3</accession>
<dbReference type="PANTHER" id="PTHR33376:SF15">
    <property type="entry name" value="BLL6794 PROTEIN"/>
    <property type="match status" value="1"/>
</dbReference>
<protein>
    <submittedName>
        <fullName evidence="3">C4-dicarboxylate ABC transporter</fullName>
    </submittedName>
</protein>
<organism evidence="3 4">
    <name type="scientific">Notoacmeibacter marinus</name>
    <dbReference type="NCBI Taxonomy" id="1876515"/>
    <lineage>
        <taxon>Bacteria</taxon>
        <taxon>Pseudomonadati</taxon>
        <taxon>Pseudomonadota</taxon>
        <taxon>Alphaproteobacteria</taxon>
        <taxon>Hyphomicrobiales</taxon>
        <taxon>Notoacmeibacteraceae</taxon>
        <taxon>Notoacmeibacter</taxon>
    </lineage>
</organism>
<dbReference type="RefSeq" id="WP_094075500.1">
    <property type="nucleotide sequence ID" value="NZ_NBYO01000001.1"/>
</dbReference>
<evidence type="ECO:0000313" key="3">
    <source>
        <dbReference type="EMBL" id="OXT01529.1"/>
    </source>
</evidence>
<sequence length="374" mass="40631">MSTFSLRRLALGTVLGAAAAFVSPASSMAEEVLLRMQHFLPAQANVPRLILEPWAKAVEQESDDRIKIDIYPAMQLGGTPPELINQVRDGVIDITWYVIGYKPGLFPSSEVFEQPFIMENAEATSRAFWRLFEKDMKDTEFKDFKILGTWVHGPGIFHSDEPIESVDDLAGMKIRGGSRTINAFLDELGAEPVGLPVPAISEALSKGVINGATIPWEVVPALKVSELVKNHTEFGTPALYTLTFVLAMNKDKYESLPDDLKKVIDDNSGIEFSGFAGRTQAGADGPSRERAVEMGNNVMVLEGDALQGFKDAAKPVVEAWTADIDSKGIDGKALLDEAKTFIREENDWLAEGNSSVGPLDEAPSDAGSDTKTAN</sequence>
<dbReference type="Gene3D" id="3.40.190.170">
    <property type="entry name" value="Bacterial extracellular solute-binding protein, family 7"/>
    <property type="match status" value="1"/>
</dbReference>
<dbReference type="Proteomes" id="UP000215405">
    <property type="component" value="Unassembled WGS sequence"/>
</dbReference>
<evidence type="ECO:0000256" key="1">
    <source>
        <dbReference type="ARBA" id="ARBA00022729"/>
    </source>
</evidence>
<evidence type="ECO:0000256" key="2">
    <source>
        <dbReference type="SAM" id="MobiDB-lite"/>
    </source>
</evidence>
<proteinExistence type="predicted"/>
<name>A0A231UZZ3_9HYPH</name>
<feature type="region of interest" description="Disordered" evidence="2">
    <location>
        <begin position="349"/>
        <end position="374"/>
    </location>
</feature>
<keyword evidence="4" id="KW-1185">Reference proteome</keyword>
<evidence type="ECO:0000313" key="4">
    <source>
        <dbReference type="Proteomes" id="UP000215405"/>
    </source>
</evidence>
<keyword evidence="1" id="KW-0732">Signal</keyword>
<dbReference type="EMBL" id="NBYO01000001">
    <property type="protein sequence ID" value="OXT01529.1"/>
    <property type="molecule type" value="Genomic_DNA"/>
</dbReference>
<dbReference type="GO" id="GO:0055085">
    <property type="term" value="P:transmembrane transport"/>
    <property type="evidence" value="ECO:0007669"/>
    <property type="project" value="InterPro"/>
</dbReference>
<dbReference type="Pfam" id="PF03480">
    <property type="entry name" value="DctP"/>
    <property type="match status" value="1"/>
</dbReference>
<dbReference type="NCBIfam" id="NF037995">
    <property type="entry name" value="TRAP_S1"/>
    <property type="match status" value="1"/>
</dbReference>